<protein>
    <recommendedName>
        <fullName evidence="1">Immunity MXAN-0049 protein domain-containing protein</fullName>
    </recommendedName>
</protein>
<evidence type="ECO:0000313" key="2">
    <source>
        <dbReference type="EMBL" id="SMP30832.1"/>
    </source>
</evidence>
<evidence type="ECO:0000259" key="1">
    <source>
        <dbReference type="Pfam" id="PF07791"/>
    </source>
</evidence>
<sequence>MAYYLKLMGYSDRANPWFRWDNEDDYRQYGSKAIGFSLGFWVDPRAFPETAQQARKKLVHDVFPMPRCNGVSQRFKDLVEEFEPGVHQFVPIKLRNKAGEAYEGNYYVFNCMVAFDALLVNEMDRDWEYHNATDGPNLALFRTSLRDRIVVSSPRIAGKHLWTPLYLGPDYMGVFCSDAFQKELVARKIRYLDAKHCEELDIPWLPEENIQPALDWEAKHGIPCGYRAKLRAEVLKKRGKLEL</sequence>
<comment type="caution">
    <text evidence="2">The sequence shown here is derived from an EMBL/GenBank/DDBJ whole genome shotgun (WGS) entry which is preliminary data.</text>
</comment>
<dbReference type="EMBL" id="FXTT01000004">
    <property type="protein sequence ID" value="SMP30832.1"/>
    <property type="molecule type" value="Genomic_DNA"/>
</dbReference>
<keyword evidence="3" id="KW-1185">Reference proteome</keyword>
<organism evidence="2 3">
    <name type="scientific">Roseibium denhamense</name>
    <dbReference type="NCBI Taxonomy" id="76305"/>
    <lineage>
        <taxon>Bacteria</taxon>
        <taxon>Pseudomonadati</taxon>
        <taxon>Pseudomonadota</taxon>
        <taxon>Alphaproteobacteria</taxon>
        <taxon>Hyphomicrobiales</taxon>
        <taxon>Stappiaceae</taxon>
        <taxon>Roseibium</taxon>
    </lineage>
</organism>
<dbReference type="Proteomes" id="UP001157914">
    <property type="component" value="Unassembled WGS sequence"/>
</dbReference>
<accession>A0ABY1PCI3</accession>
<dbReference type="RefSeq" id="WP_283404586.1">
    <property type="nucleotide sequence ID" value="NZ_BAAAEA010000004.1"/>
</dbReference>
<dbReference type="InterPro" id="IPR012433">
    <property type="entry name" value="Imm11"/>
</dbReference>
<gene>
    <name evidence="2" type="ORF">SAMN06265374_3338</name>
</gene>
<dbReference type="Pfam" id="PF07791">
    <property type="entry name" value="Imm11"/>
    <property type="match status" value="1"/>
</dbReference>
<name>A0ABY1PCI3_9HYPH</name>
<feature type="domain" description="Immunity MXAN-0049 protein" evidence="1">
    <location>
        <begin position="70"/>
        <end position="190"/>
    </location>
</feature>
<reference evidence="2 3" key="1">
    <citation type="submission" date="2017-05" db="EMBL/GenBank/DDBJ databases">
        <authorList>
            <person name="Varghese N."/>
            <person name="Submissions S."/>
        </authorList>
    </citation>
    <scope>NUCLEOTIDE SEQUENCE [LARGE SCALE GENOMIC DNA]</scope>
    <source>
        <strain evidence="2 3">DSM 15949</strain>
    </source>
</reference>
<proteinExistence type="predicted"/>
<evidence type="ECO:0000313" key="3">
    <source>
        <dbReference type="Proteomes" id="UP001157914"/>
    </source>
</evidence>